<protein>
    <submittedName>
        <fullName evidence="5">DnaJ protein</fullName>
    </submittedName>
</protein>
<evidence type="ECO:0000256" key="3">
    <source>
        <dbReference type="SAM" id="Phobius"/>
    </source>
</evidence>
<keyword evidence="3" id="KW-0812">Transmembrane</keyword>
<evidence type="ECO:0000256" key="1">
    <source>
        <dbReference type="ARBA" id="ARBA00023186"/>
    </source>
</evidence>
<dbReference type="Pfam" id="PF00226">
    <property type="entry name" value="DnaJ"/>
    <property type="match status" value="1"/>
</dbReference>
<dbReference type="GO" id="GO:0005783">
    <property type="term" value="C:endoplasmic reticulum"/>
    <property type="evidence" value="ECO:0007669"/>
    <property type="project" value="TreeGrafter"/>
</dbReference>
<dbReference type="PANTHER" id="PTHR44360">
    <property type="entry name" value="DNAJ HOMOLOG SUBFAMILY B MEMBER 9"/>
    <property type="match status" value="1"/>
</dbReference>
<proteinExistence type="predicted"/>
<evidence type="ECO:0000256" key="2">
    <source>
        <dbReference type="SAM" id="MobiDB-lite"/>
    </source>
</evidence>
<dbReference type="SUPFAM" id="SSF46565">
    <property type="entry name" value="Chaperone J-domain"/>
    <property type="match status" value="1"/>
</dbReference>
<evidence type="ECO:0000313" key="6">
    <source>
        <dbReference type="Proteomes" id="UP000601435"/>
    </source>
</evidence>
<dbReference type="AlphaFoldDB" id="A0A813A8M2"/>
<dbReference type="InterPro" id="IPR036869">
    <property type="entry name" value="J_dom_sf"/>
</dbReference>
<dbReference type="PANTHER" id="PTHR44360:SF1">
    <property type="entry name" value="DNAJ HOMOLOG SUBFAMILY B MEMBER 9"/>
    <property type="match status" value="1"/>
</dbReference>
<dbReference type="GO" id="GO:0051087">
    <property type="term" value="F:protein-folding chaperone binding"/>
    <property type="evidence" value="ECO:0007669"/>
    <property type="project" value="TreeGrafter"/>
</dbReference>
<comment type="caution">
    <text evidence="5">The sequence shown here is derived from an EMBL/GenBank/DDBJ whole genome shotgun (WGS) entry which is preliminary data.</text>
</comment>
<evidence type="ECO:0000259" key="4">
    <source>
        <dbReference type="PROSITE" id="PS50076"/>
    </source>
</evidence>
<dbReference type="EMBL" id="CAJNJA010055075">
    <property type="protein sequence ID" value="CAE7854462.1"/>
    <property type="molecule type" value="Genomic_DNA"/>
</dbReference>
<evidence type="ECO:0000313" key="5">
    <source>
        <dbReference type="EMBL" id="CAE7854462.1"/>
    </source>
</evidence>
<dbReference type="OrthoDB" id="10250354at2759"/>
<dbReference type="Gene3D" id="1.10.287.110">
    <property type="entry name" value="DnaJ domain"/>
    <property type="match status" value="1"/>
</dbReference>
<gene>
    <name evidence="5" type="primary">dnaJ</name>
    <name evidence="5" type="ORF">SNEC2469_LOCUS26739</name>
</gene>
<organism evidence="5 6">
    <name type="scientific">Symbiodinium necroappetens</name>
    <dbReference type="NCBI Taxonomy" id="1628268"/>
    <lineage>
        <taxon>Eukaryota</taxon>
        <taxon>Sar</taxon>
        <taxon>Alveolata</taxon>
        <taxon>Dinophyceae</taxon>
        <taxon>Suessiales</taxon>
        <taxon>Symbiodiniaceae</taxon>
        <taxon>Symbiodinium</taxon>
    </lineage>
</organism>
<dbReference type="GO" id="GO:0036503">
    <property type="term" value="P:ERAD pathway"/>
    <property type="evidence" value="ECO:0007669"/>
    <property type="project" value="TreeGrafter"/>
</dbReference>
<keyword evidence="1" id="KW-0143">Chaperone</keyword>
<dbReference type="PRINTS" id="PR00625">
    <property type="entry name" value="JDOMAIN"/>
</dbReference>
<dbReference type="GO" id="GO:0051787">
    <property type="term" value="F:misfolded protein binding"/>
    <property type="evidence" value="ECO:0007669"/>
    <property type="project" value="TreeGrafter"/>
</dbReference>
<name>A0A813A8M2_9DINO</name>
<feature type="transmembrane region" description="Helical" evidence="3">
    <location>
        <begin position="143"/>
        <end position="164"/>
    </location>
</feature>
<dbReference type="InterPro" id="IPR051948">
    <property type="entry name" value="Hsp70_co-chaperone_J-domain"/>
</dbReference>
<dbReference type="PROSITE" id="PS50076">
    <property type="entry name" value="DNAJ_2"/>
    <property type="match status" value="1"/>
</dbReference>
<keyword evidence="3" id="KW-1133">Transmembrane helix</keyword>
<feature type="domain" description="J" evidence="4">
    <location>
        <begin position="33"/>
        <end position="99"/>
    </location>
</feature>
<keyword evidence="3" id="KW-0472">Membrane</keyword>
<dbReference type="SMART" id="SM00271">
    <property type="entry name" value="DnaJ"/>
    <property type="match status" value="1"/>
</dbReference>
<feature type="region of interest" description="Disordered" evidence="2">
    <location>
        <begin position="90"/>
        <end position="123"/>
    </location>
</feature>
<dbReference type="InterPro" id="IPR001623">
    <property type="entry name" value="DnaJ_domain"/>
</dbReference>
<sequence length="174" mass="19677">MEFVRCGFLGVPWPTSPPRRLHFVRRQCGRSSRPWEVLGIPQGANKDEIKLAYRRLALKFHPDVDKSKRATSRFQEIQVAYKKMIAACGPNRVSREQERKSAKRRQATTRKAAASEGDRRAEPPDSFRISRVLDALLPSRETLAYATILLILLPYMASFVYGLAGLVSKFSQGG</sequence>
<reference evidence="5" key="1">
    <citation type="submission" date="2021-02" db="EMBL/GenBank/DDBJ databases">
        <authorList>
            <person name="Dougan E. K."/>
            <person name="Rhodes N."/>
            <person name="Thang M."/>
            <person name="Chan C."/>
        </authorList>
    </citation>
    <scope>NUCLEOTIDE SEQUENCE</scope>
</reference>
<dbReference type="Proteomes" id="UP000601435">
    <property type="component" value="Unassembled WGS sequence"/>
</dbReference>
<keyword evidence="6" id="KW-1185">Reference proteome</keyword>
<accession>A0A813A8M2</accession>
<dbReference type="CDD" id="cd06257">
    <property type="entry name" value="DnaJ"/>
    <property type="match status" value="1"/>
</dbReference>